<gene>
    <name evidence="1" type="ORF">NWE54_04795</name>
</gene>
<protein>
    <submittedName>
        <fullName evidence="1">Uncharacterized protein</fullName>
    </submittedName>
</protein>
<dbReference type="EMBL" id="CP102774">
    <property type="protein sequence ID" value="UZF88111.1"/>
    <property type="molecule type" value="Genomic_DNA"/>
</dbReference>
<proteinExistence type="predicted"/>
<evidence type="ECO:0000313" key="1">
    <source>
        <dbReference type="EMBL" id="UZF88111.1"/>
    </source>
</evidence>
<accession>A0A9E7ZY35</accession>
<dbReference type="AlphaFoldDB" id="A0A9E7ZY35"/>
<organism evidence="1">
    <name type="scientific">Bosea sp. NBC_00436</name>
    <dbReference type="NCBI Taxonomy" id="2969620"/>
    <lineage>
        <taxon>Bacteria</taxon>
        <taxon>Pseudomonadati</taxon>
        <taxon>Pseudomonadota</taxon>
        <taxon>Alphaproteobacteria</taxon>
        <taxon>Hyphomicrobiales</taxon>
        <taxon>Boseaceae</taxon>
        <taxon>Bosea</taxon>
    </lineage>
</organism>
<reference evidence="1" key="1">
    <citation type="submission" date="2022-08" db="EMBL/GenBank/DDBJ databases">
        <title>Complete Genome Sequences of 2 Bosea sp. soil isolates.</title>
        <authorList>
            <person name="Alvarez Arevalo M."/>
            <person name="Sterndorff E.B."/>
            <person name="Faurdal D."/>
            <person name="Joergensen T.S."/>
            <person name="Weber T."/>
        </authorList>
    </citation>
    <scope>NUCLEOTIDE SEQUENCE</scope>
    <source>
        <strain evidence="1">NBC_00436</strain>
    </source>
</reference>
<sequence length="103" mass="11317">MSIADEILAFATGPTHGCTAGRSMARLYLALQGWPVPICDTTTGLDDTRLRWWGQAMTEYGRGQWRGSHDDAESVARRHPEIYAQAQAARAAIDAAERRRASA</sequence>
<name>A0A9E7ZY35_9HYPH</name>